<protein>
    <submittedName>
        <fullName evidence="1">Uncharacterized protein</fullName>
    </submittedName>
</protein>
<dbReference type="RefSeq" id="WP_103924988.1">
    <property type="nucleotide sequence ID" value="NZ_FNVR01000012.1"/>
</dbReference>
<name>A0A1H5X2Y9_9BACT</name>
<evidence type="ECO:0000313" key="1">
    <source>
        <dbReference type="EMBL" id="SEG06131.1"/>
    </source>
</evidence>
<dbReference type="STRING" id="1120964.GCA_001313265_01891"/>
<dbReference type="Proteomes" id="UP000236736">
    <property type="component" value="Unassembled WGS sequence"/>
</dbReference>
<reference evidence="2" key="1">
    <citation type="submission" date="2016-10" db="EMBL/GenBank/DDBJ databases">
        <authorList>
            <person name="Varghese N."/>
            <person name="Submissions S."/>
        </authorList>
    </citation>
    <scope>NUCLEOTIDE SEQUENCE [LARGE SCALE GENOMIC DNA]</scope>
    <source>
        <strain evidence="2">DSM 17298</strain>
    </source>
</reference>
<dbReference type="AlphaFoldDB" id="A0A1H5X2Y9"/>
<keyword evidence="2" id="KW-1185">Reference proteome</keyword>
<gene>
    <name evidence="1" type="ORF">SAMN03080598_02325</name>
</gene>
<sequence length="86" mass="10229">MKQLFEIETDKPEILDEFRELARKYKLSFREWKLTKSENPSPSGDLFFDNPENVKEILRRKKEMETGDIESVTLSEEAFKKLMEGI</sequence>
<dbReference type="OrthoDB" id="1262858at2"/>
<organism evidence="1 2">
    <name type="scientific">Algoriphagus boritolerans DSM 17298 = JCM 18970</name>
    <dbReference type="NCBI Taxonomy" id="1120964"/>
    <lineage>
        <taxon>Bacteria</taxon>
        <taxon>Pseudomonadati</taxon>
        <taxon>Bacteroidota</taxon>
        <taxon>Cytophagia</taxon>
        <taxon>Cytophagales</taxon>
        <taxon>Cyclobacteriaceae</taxon>
        <taxon>Algoriphagus</taxon>
    </lineage>
</organism>
<dbReference type="EMBL" id="FNVR01000012">
    <property type="protein sequence ID" value="SEG06131.1"/>
    <property type="molecule type" value="Genomic_DNA"/>
</dbReference>
<evidence type="ECO:0000313" key="2">
    <source>
        <dbReference type="Proteomes" id="UP000236736"/>
    </source>
</evidence>
<proteinExistence type="predicted"/>
<accession>A0A1H5X2Y9</accession>